<dbReference type="AlphaFoldDB" id="A0A4R1I0Q3"/>
<dbReference type="Pfam" id="PF10756">
    <property type="entry name" value="bPH_6"/>
    <property type="match status" value="1"/>
</dbReference>
<comment type="caution">
    <text evidence="2">The sequence shown here is derived from an EMBL/GenBank/DDBJ whole genome shotgun (WGS) entry which is preliminary data.</text>
</comment>
<reference evidence="2 3" key="1">
    <citation type="submission" date="2019-03" db="EMBL/GenBank/DDBJ databases">
        <title>Sequencing the genomes of 1000 actinobacteria strains.</title>
        <authorList>
            <person name="Klenk H.-P."/>
        </authorList>
    </citation>
    <scope>NUCLEOTIDE SEQUENCE [LARGE SCALE GENOMIC DNA]</scope>
    <source>
        <strain evidence="2 3">DSM 44969</strain>
    </source>
</reference>
<feature type="domain" description="Low molecular weight protein antigen 6 PH" evidence="1">
    <location>
        <begin position="47"/>
        <end position="126"/>
    </location>
</feature>
<dbReference type="InterPro" id="IPR019692">
    <property type="entry name" value="CFP-6_PH"/>
</dbReference>
<proteinExistence type="predicted"/>
<name>A0A4R1I0Q3_PSEEN</name>
<sequence>MAWVLAVAALAWFVLLRVAAADAPGQLLAAVATIGLGLAALSGTRARPRLSAGPDGLTVRRLTWSLHVPWSRVDGIRVLRTRRLGRETSLLELDLRTAVDDGERLVVLGRLELGEDPEEVAEALHARLG</sequence>
<dbReference type="EMBL" id="SMFZ01000001">
    <property type="protein sequence ID" value="TCK27471.1"/>
    <property type="molecule type" value="Genomic_DNA"/>
</dbReference>
<protein>
    <submittedName>
        <fullName evidence="2">PH (Pleckstrin Homology) domain-containing protein</fullName>
    </submittedName>
</protein>
<keyword evidence="3" id="KW-1185">Reference proteome</keyword>
<evidence type="ECO:0000259" key="1">
    <source>
        <dbReference type="Pfam" id="PF10756"/>
    </source>
</evidence>
<organism evidence="2 3">
    <name type="scientific">Pseudonocardia endophytica</name>
    <dbReference type="NCBI Taxonomy" id="401976"/>
    <lineage>
        <taxon>Bacteria</taxon>
        <taxon>Bacillati</taxon>
        <taxon>Actinomycetota</taxon>
        <taxon>Actinomycetes</taxon>
        <taxon>Pseudonocardiales</taxon>
        <taxon>Pseudonocardiaceae</taxon>
        <taxon>Pseudonocardia</taxon>
    </lineage>
</organism>
<gene>
    <name evidence="2" type="ORF">EV378_3343</name>
</gene>
<accession>A0A4R1I0Q3</accession>
<evidence type="ECO:0000313" key="3">
    <source>
        <dbReference type="Proteomes" id="UP000295560"/>
    </source>
</evidence>
<dbReference type="Proteomes" id="UP000295560">
    <property type="component" value="Unassembled WGS sequence"/>
</dbReference>
<evidence type="ECO:0000313" key="2">
    <source>
        <dbReference type="EMBL" id="TCK27471.1"/>
    </source>
</evidence>